<dbReference type="InterPro" id="IPR001565">
    <property type="entry name" value="Synaptotagmin"/>
</dbReference>
<feature type="transmembrane region" description="Helical" evidence="11">
    <location>
        <begin position="52"/>
        <end position="77"/>
    </location>
</feature>
<keyword evidence="6" id="KW-0106">Calcium</keyword>
<evidence type="ECO:0000313" key="13">
    <source>
        <dbReference type="Proteomes" id="UP001318040"/>
    </source>
</evidence>
<dbReference type="PANTHER" id="PTHR10024">
    <property type="entry name" value="SYNAPTOTAGMIN"/>
    <property type="match status" value="1"/>
</dbReference>
<dbReference type="Gene3D" id="2.60.40.150">
    <property type="entry name" value="C2 domain"/>
    <property type="match status" value="2"/>
</dbReference>
<keyword evidence="13" id="KW-1185">Reference proteome</keyword>
<dbReference type="SUPFAM" id="SSF49562">
    <property type="entry name" value="C2 domain (Calcium/lipid-binding domain, CaLB)"/>
    <property type="match status" value="2"/>
</dbReference>
<reference evidence="14" key="1">
    <citation type="submission" date="2025-08" db="UniProtKB">
        <authorList>
            <consortium name="RefSeq"/>
        </authorList>
    </citation>
    <scope>IDENTIFICATION</scope>
    <source>
        <tissue evidence="14">Sperm</tissue>
    </source>
</reference>
<name>A0AAJ7WPI3_PETMA</name>
<evidence type="ECO:0000256" key="10">
    <source>
        <dbReference type="SAM" id="MobiDB-lite"/>
    </source>
</evidence>
<keyword evidence="9" id="KW-0968">Cytoplasmic vesicle</keyword>
<evidence type="ECO:0000256" key="11">
    <source>
        <dbReference type="SAM" id="Phobius"/>
    </source>
</evidence>
<comment type="similarity">
    <text evidence="2">Belongs to the synaptotagmin family.</text>
</comment>
<dbReference type="GO" id="GO:0001786">
    <property type="term" value="F:phosphatidylserine binding"/>
    <property type="evidence" value="ECO:0007669"/>
    <property type="project" value="TreeGrafter"/>
</dbReference>
<feature type="domain" description="C2" evidence="12">
    <location>
        <begin position="379"/>
        <end position="500"/>
    </location>
</feature>
<evidence type="ECO:0000256" key="8">
    <source>
        <dbReference type="ARBA" id="ARBA00023136"/>
    </source>
</evidence>
<dbReference type="GO" id="GO:0017156">
    <property type="term" value="P:calcium-ion regulated exocytosis"/>
    <property type="evidence" value="ECO:0007669"/>
    <property type="project" value="TreeGrafter"/>
</dbReference>
<dbReference type="Pfam" id="PF00168">
    <property type="entry name" value="C2"/>
    <property type="match status" value="2"/>
</dbReference>
<feature type="compositionally biased region" description="Low complexity" evidence="10">
    <location>
        <begin position="215"/>
        <end position="239"/>
    </location>
</feature>
<gene>
    <name evidence="14" type="primary">LOC116940046</name>
</gene>
<dbReference type="PRINTS" id="PR00360">
    <property type="entry name" value="C2DOMAIN"/>
</dbReference>
<dbReference type="FunFam" id="2.60.40.150:FF:000005">
    <property type="entry name" value="Synaptotagmin 6"/>
    <property type="match status" value="1"/>
</dbReference>
<protein>
    <submittedName>
        <fullName evidence="14">Synaptotagmin-3-like</fullName>
    </submittedName>
</protein>
<evidence type="ECO:0000256" key="3">
    <source>
        <dbReference type="ARBA" id="ARBA00022692"/>
    </source>
</evidence>
<feature type="region of interest" description="Disordered" evidence="10">
    <location>
        <begin position="129"/>
        <end position="174"/>
    </location>
</feature>
<dbReference type="GO" id="GO:0005886">
    <property type="term" value="C:plasma membrane"/>
    <property type="evidence" value="ECO:0007669"/>
    <property type="project" value="TreeGrafter"/>
</dbReference>
<organism evidence="13 14">
    <name type="scientific">Petromyzon marinus</name>
    <name type="common">Sea lamprey</name>
    <dbReference type="NCBI Taxonomy" id="7757"/>
    <lineage>
        <taxon>Eukaryota</taxon>
        <taxon>Metazoa</taxon>
        <taxon>Chordata</taxon>
        <taxon>Craniata</taxon>
        <taxon>Vertebrata</taxon>
        <taxon>Cyclostomata</taxon>
        <taxon>Hyperoartia</taxon>
        <taxon>Petromyzontiformes</taxon>
        <taxon>Petromyzontidae</taxon>
        <taxon>Petromyzon</taxon>
    </lineage>
</organism>
<dbReference type="GO" id="GO:0005544">
    <property type="term" value="F:calcium-dependent phospholipid binding"/>
    <property type="evidence" value="ECO:0007669"/>
    <property type="project" value="TreeGrafter"/>
</dbReference>
<keyword evidence="3 11" id="KW-0812">Transmembrane</keyword>
<feature type="compositionally biased region" description="Low complexity" evidence="10">
    <location>
        <begin position="137"/>
        <end position="168"/>
    </location>
</feature>
<evidence type="ECO:0000259" key="12">
    <source>
        <dbReference type="PROSITE" id="PS50004"/>
    </source>
</evidence>
<dbReference type="GO" id="GO:0000149">
    <property type="term" value="F:SNARE binding"/>
    <property type="evidence" value="ECO:0007669"/>
    <property type="project" value="TreeGrafter"/>
</dbReference>
<sequence>MPTDPEPNLCDKALTIVAELCFKGVVLPERCQDFAPVLPDDRFHYRQEGADVSVSLLAVVVTLCGVALLGVSLFVSWKLCWVPCRDREREARAAAAGAARSAPYLPQQLLGAAPALDVNGLEYEKAPRADDSIVGGPQQQQQQPPLQQPLVLQQQPAQQPVQQQQQQQHSTEPELQAPAEAMVRMSHTSPDIHASGRDSNPVGQQQQLLPLQPLQQQPQPLPLPQQQQQPTPQCPQPQQRAVQRQGTDQSNSSRPSSIRTLLNRSSRSGSEKTAAGGASDGAAVPQTNTLGRIKPELYKARPSVPAVGSVAGGIGGGVVGIGGGVGGLAGVGVGGVCVEEAGTQLVPAAGVGDAGIVGMGGGVGDDADPCESGDMKAPPCGRINFQVRYDYEGEQLVVKINKAVDLPAKDFSGTSDPYVKIYLLPERKRKYQTKVHRKTLNPVFDETFQFGVPYSELASRRLHFSVYDFDRFSRHDIIGTVLVDNLLEATDHSRETSIWRDIEFSSTEKVDLGELMFSLCYLPTAGRLTLTVIKARNLKAMDITGASDPYVKVSLMCSGRRLKKRKTSTKRNTLNPVYNEEIVFDIPPENMDQVNLIIAVVDYDRVGHNEVIGVCWVGGEAEGMGRDHWNEMLAYPRKPIAHWHLLAEPSGTTGPQSASTAGVS</sequence>
<dbReference type="Proteomes" id="UP001318040">
    <property type="component" value="Chromosome 7"/>
</dbReference>
<dbReference type="PANTHER" id="PTHR10024:SF374">
    <property type="entry name" value="C2 DOMAIN-CONTAINING PROTEIN"/>
    <property type="match status" value="1"/>
</dbReference>
<dbReference type="GO" id="GO:0005509">
    <property type="term" value="F:calcium ion binding"/>
    <property type="evidence" value="ECO:0007669"/>
    <property type="project" value="TreeGrafter"/>
</dbReference>
<feature type="region of interest" description="Disordered" evidence="10">
    <location>
        <begin position="215"/>
        <end position="288"/>
    </location>
</feature>
<dbReference type="AlphaFoldDB" id="A0AAJ7WPI3"/>
<keyword evidence="4" id="KW-0479">Metal-binding</keyword>
<dbReference type="InterPro" id="IPR035892">
    <property type="entry name" value="C2_domain_sf"/>
</dbReference>
<evidence type="ECO:0000256" key="6">
    <source>
        <dbReference type="ARBA" id="ARBA00022837"/>
    </source>
</evidence>
<dbReference type="CDD" id="cd08403">
    <property type="entry name" value="C2B_Synaptotagmin-3-5-6-9-10"/>
    <property type="match status" value="1"/>
</dbReference>
<keyword evidence="8 11" id="KW-0472">Membrane</keyword>
<dbReference type="GO" id="GO:0030658">
    <property type="term" value="C:transport vesicle membrane"/>
    <property type="evidence" value="ECO:0007669"/>
    <property type="project" value="UniProtKB-SubCell"/>
</dbReference>
<evidence type="ECO:0000256" key="7">
    <source>
        <dbReference type="ARBA" id="ARBA00022989"/>
    </source>
</evidence>
<dbReference type="CDD" id="cd08385">
    <property type="entry name" value="C2A_Synaptotagmin-1-5-6-9-10"/>
    <property type="match status" value="1"/>
</dbReference>
<evidence type="ECO:0000256" key="2">
    <source>
        <dbReference type="ARBA" id="ARBA00006996"/>
    </source>
</evidence>
<proteinExistence type="inferred from homology"/>
<feature type="compositionally biased region" description="Polar residues" evidence="10">
    <location>
        <begin position="240"/>
        <end position="268"/>
    </location>
</feature>
<evidence type="ECO:0000256" key="9">
    <source>
        <dbReference type="ARBA" id="ARBA00023329"/>
    </source>
</evidence>
<dbReference type="PRINTS" id="PR00399">
    <property type="entry name" value="SYNAPTOTAGMN"/>
</dbReference>
<evidence type="ECO:0000256" key="5">
    <source>
        <dbReference type="ARBA" id="ARBA00022737"/>
    </source>
</evidence>
<dbReference type="SMART" id="SM00239">
    <property type="entry name" value="C2"/>
    <property type="match status" value="2"/>
</dbReference>
<dbReference type="KEGG" id="pmrn:116940046"/>
<dbReference type="FunFam" id="2.60.40.150:FF:000011">
    <property type="entry name" value="Synaptotagmin 6"/>
    <property type="match status" value="1"/>
</dbReference>
<dbReference type="RefSeq" id="XP_032805190.1">
    <property type="nucleotide sequence ID" value="XM_032949299.1"/>
</dbReference>
<comment type="subcellular location">
    <subcellularLocation>
        <location evidence="1">Cytoplasmic vesicle</location>
        <location evidence="1">Secretory vesicle membrane</location>
        <topology evidence="1">Single-pass membrane protein</topology>
    </subcellularLocation>
</comment>
<keyword evidence="5" id="KW-0677">Repeat</keyword>
<keyword evidence="7 11" id="KW-1133">Transmembrane helix</keyword>
<evidence type="ECO:0000256" key="4">
    <source>
        <dbReference type="ARBA" id="ARBA00022723"/>
    </source>
</evidence>
<dbReference type="GO" id="GO:0070382">
    <property type="term" value="C:exocytic vesicle"/>
    <property type="evidence" value="ECO:0007669"/>
    <property type="project" value="TreeGrafter"/>
</dbReference>
<evidence type="ECO:0000313" key="14">
    <source>
        <dbReference type="RefSeq" id="XP_032805190.1"/>
    </source>
</evidence>
<feature type="domain" description="C2" evidence="12">
    <location>
        <begin position="511"/>
        <end position="644"/>
    </location>
</feature>
<dbReference type="InterPro" id="IPR000008">
    <property type="entry name" value="C2_dom"/>
</dbReference>
<accession>A0AAJ7WPI3</accession>
<dbReference type="PROSITE" id="PS50004">
    <property type="entry name" value="C2"/>
    <property type="match status" value="2"/>
</dbReference>
<dbReference type="GO" id="GO:0030276">
    <property type="term" value="F:clathrin binding"/>
    <property type="evidence" value="ECO:0007669"/>
    <property type="project" value="TreeGrafter"/>
</dbReference>
<evidence type="ECO:0000256" key="1">
    <source>
        <dbReference type="ARBA" id="ARBA00004160"/>
    </source>
</evidence>